<protein>
    <submittedName>
        <fullName evidence="12">Peptidase M23B</fullName>
    </submittedName>
</protein>
<organism evidence="12">
    <name type="scientific">Magnetospirillum gryphiswaldense</name>
    <dbReference type="NCBI Taxonomy" id="55518"/>
    <lineage>
        <taxon>Bacteria</taxon>
        <taxon>Pseudomonadati</taxon>
        <taxon>Pseudomonadota</taxon>
        <taxon>Alphaproteobacteria</taxon>
        <taxon>Rhodospirillales</taxon>
        <taxon>Rhodospirillaceae</taxon>
        <taxon>Magnetospirillum</taxon>
    </lineage>
</organism>
<name>A4TVF7_9PROT</name>
<dbReference type="Gene3D" id="2.70.70.10">
    <property type="entry name" value="Glucose Permease (Domain IIA)"/>
    <property type="match status" value="1"/>
</dbReference>
<comment type="subcellular location">
    <subcellularLocation>
        <location evidence="2">Cell envelope</location>
    </subcellularLocation>
</comment>
<evidence type="ECO:0000313" key="12">
    <source>
        <dbReference type="EMBL" id="CAM74614.1"/>
    </source>
</evidence>
<dbReference type="InterPro" id="IPR050570">
    <property type="entry name" value="Cell_wall_metabolism_enzyme"/>
</dbReference>
<dbReference type="AlphaFoldDB" id="A4TVF7"/>
<dbReference type="Pfam" id="PF01551">
    <property type="entry name" value="Peptidase_M23"/>
    <property type="match status" value="1"/>
</dbReference>
<keyword evidence="9" id="KW-0732">Signal</keyword>
<dbReference type="PANTHER" id="PTHR21666">
    <property type="entry name" value="PEPTIDASE-RELATED"/>
    <property type="match status" value="1"/>
</dbReference>
<dbReference type="GO" id="GO:0006508">
    <property type="term" value="P:proteolysis"/>
    <property type="evidence" value="ECO:0007669"/>
    <property type="project" value="UniProtKB-KW"/>
</dbReference>
<feature type="region of interest" description="Disordered" evidence="8">
    <location>
        <begin position="62"/>
        <end position="82"/>
    </location>
</feature>
<evidence type="ECO:0000256" key="9">
    <source>
        <dbReference type="SAM" id="SignalP"/>
    </source>
</evidence>
<feature type="chain" id="PRO_5002673129" evidence="9">
    <location>
        <begin position="30"/>
        <end position="460"/>
    </location>
</feature>
<dbReference type="GO" id="GO:0004222">
    <property type="term" value="F:metalloendopeptidase activity"/>
    <property type="evidence" value="ECO:0007669"/>
    <property type="project" value="TreeGrafter"/>
</dbReference>
<evidence type="ECO:0000259" key="10">
    <source>
        <dbReference type="Pfam" id="PF01551"/>
    </source>
</evidence>
<keyword evidence="6" id="KW-0862">Zinc</keyword>
<feature type="domain" description="M23ase beta-sheet core" evidence="10">
    <location>
        <begin position="311"/>
        <end position="408"/>
    </location>
</feature>
<evidence type="ECO:0000256" key="8">
    <source>
        <dbReference type="SAM" id="MobiDB-lite"/>
    </source>
</evidence>
<keyword evidence="5" id="KW-0378">Hydrolase</keyword>
<evidence type="ECO:0000256" key="4">
    <source>
        <dbReference type="ARBA" id="ARBA00022723"/>
    </source>
</evidence>
<dbReference type="InterPro" id="IPR016047">
    <property type="entry name" value="M23ase_b-sheet_dom"/>
</dbReference>
<reference evidence="12" key="1">
    <citation type="journal article" date="2007" name="J. Bacteriol.">
        <title>Comparative genome analysis of four magnetotactic bacteria reveals a complex set of group-specific genes implicated in magnetosome biomineralization and function.</title>
        <authorList>
            <person name="Richter M."/>
            <person name="Kube M."/>
            <person name="Bazylinski D.A."/>
            <person name="Lombardot T."/>
            <person name="Gloeckner F.O."/>
            <person name="Reinhardt R."/>
            <person name="Schueler D."/>
        </authorList>
    </citation>
    <scope>NUCLEOTIDE SEQUENCE</scope>
    <source>
        <strain evidence="12">MSR-1</strain>
    </source>
</reference>
<evidence type="ECO:0000256" key="7">
    <source>
        <dbReference type="ARBA" id="ARBA00023049"/>
    </source>
</evidence>
<keyword evidence="7" id="KW-0482">Metalloprotease</keyword>
<feature type="signal peptide" evidence="9">
    <location>
        <begin position="1"/>
        <end position="29"/>
    </location>
</feature>
<dbReference type="RefSeq" id="WP_106002773.1">
    <property type="nucleotide sequence ID" value="NZ_CP027527.1"/>
</dbReference>
<evidence type="ECO:0000256" key="1">
    <source>
        <dbReference type="ARBA" id="ARBA00001947"/>
    </source>
</evidence>
<dbReference type="Pfam" id="PF19425">
    <property type="entry name" value="Csd3_N2"/>
    <property type="match status" value="1"/>
</dbReference>
<dbReference type="InterPro" id="IPR011055">
    <property type="entry name" value="Dup_hybrid_motif"/>
</dbReference>
<dbReference type="SUPFAM" id="SSF51261">
    <property type="entry name" value="Duplicated hybrid motif"/>
    <property type="match status" value="1"/>
</dbReference>
<evidence type="ECO:0000256" key="2">
    <source>
        <dbReference type="ARBA" id="ARBA00004196"/>
    </source>
</evidence>
<dbReference type="Gene3D" id="3.10.450.350">
    <property type="match status" value="2"/>
</dbReference>
<sequence>MTNRVTAKIKRSMKAVAVVGLAGIAAFFAARPFVHLVDDTDNLLEGPPPVFMDAEAELSARARPLTTDSELEDRASRPVETQVRVGSGDTLGDVLARAGVEGIEATQAIDALRGVFNPRALKAGQKVKVTFEKSPHGFGHGGFQMVSLNADPIRVVGAQRDDKGGFSPMETMRQVSKQVAHNTGTIKSSLFESAQSAGVPIQIIMAMIKALSYDVDFQRDIQSGDEFTVVYEGFYDTKGKLVRHGEMLFASVNLSGTPIAMYRFDNGQGTVEYFNDKGESVKKALLKTPVDGAKISSGFGMRNHPILGYSKMHKGIDFAVPTGTPIQAAGDGTIEIAGFNGSYGNYVRLRHGSGFGTAYAHMSRIAAGIGPGKRVSQGQIIGFVGSTGRSTGAHLHYEVLKGSDQINPLSVKMPTSIKLAGRDLDRFKAVKRDTDTLMAKIPPSTRLAANALGKSAALSN</sequence>
<keyword evidence="3" id="KW-0645">Protease</keyword>
<feature type="domain" description="Csd3-like second N-terminal" evidence="11">
    <location>
        <begin position="182"/>
        <end position="299"/>
    </location>
</feature>
<accession>A4TVF7</accession>
<dbReference type="EMBL" id="CU459003">
    <property type="protein sequence ID" value="CAM74614.1"/>
    <property type="molecule type" value="Genomic_DNA"/>
</dbReference>
<keyword evidence="4" id="KW-0479">Metal-binding</keyword>
<dbReference type="GO" id="GO:0046872">
    <property type="term" value="F:metal ion binding"/>
    <property type="evidence" value="ECO:0007669"/>
    <property type="project" value="UniProtKB-KW"/>
</dbReference>
<evidence type="ECO:0000256" key="5">
    <source>
        <dbReference type="ARBA" id="ARBA00022801"/>
    </source>
</evidence>
<evidence type="ECO:0000259" key="11">
    <source>
        <dbReference type="Pfam" id="PF19425"/>
    </source>
</evidence>
<dbReference type="GO" id="GO:0030313">
    <property type="term" value="C:cell envelope"/>
    <property type="evidence" value="ECO:0007669"/>
    <property type="project" value="UniProtKB-SubCell"/>
</dbReference>
<dbReference type="PANTHER" id="PTHR21666:SF288">
    <property type="entry name" value="CELL DIVISION PROTEIN YTFB"/>
    <property type="match status" value="1"/>
</dbReference>
<proteinExistence type="predicted"/>
<evidence type="ECO:0000256" key="3">
    <source>
        <dbReference type="ARBA" id="ARBA00022670"/>
    </source>
</evidence>
<dbReference type="InterPro" id="IPR045834">
    <property type="entry name" value="Csd3_N2"/>
</dbReference>
<comment type="cofactor">
    <cofactor evidence="1">
        <name>Zn(2+)</name>
        <dbReference type="ChEBI" id="CHEBI:29105"/>
    </cofactor>
</comment>
<dbReference type="CDD" id="cd12797">
    <property type="entry name" value="M23_peptidase"/>
    <property type="match status" value="1"/>
</dbReference>
<evidence type="ECO:0000256" key="6">
    <source>
        <dbReference type="ARBA" id="ARBA00022833"/>
    </source>
</evidence>
<gene>
    <name evidence="12" type="ORF">MGR_1898</name>
</gene>